<protein>
    <submittedName>
        <fullName evidence="4">Metallophosphoesterase</fullName>
    </submittedName>
</protein>
<evidence type="ECO:0000313" key="5">
    <source>
        <dbReference type="Proteomes" id="UP000622017"/>
    </source>
</evidence>
<feature type="domain" description="Calcineurin-like phosphoesterase" evidence="3">
    <location>
        <begin position="27"/>
        <end position="174"/>
    </location>
</feature>
<keyword evidence="2" id="KW-0378">Hydrolase</keyword>
<reference evidence="4 5" key="1">
    <citation type="submission" date="2020-08" db="EMBL/GenBank/DDBJ databases">
        <title>Hymenobacter sp.</title>
        <authorList>
            <person name="Kim M.K."/>
        </authorList>
    </citation>
    <scope>NUCLEOTIDE SEQUENCE [LARGE SCALE GENOMIC DNA]</scope>
    <source>
        <strain evidence="4 5">BT507</strain>
    </source>
</reference>
<sequence length="244" mass="27559">MKLEIGYNHDFEVRNEVCRTTSGCEFTVLYLSDLHLTRFSGPTVRRLTDTIARLNPRVLLLGGDYADGPKGFAYFTQLLEAVADREYVCVIPGNHDVFFGVQKLRRLVEAHHLVWLAEQPVTLCLDGHRVQITSTVASDRAEAVDFRILCLHKPVDITAVSHQYDLAFAGHLHGCQFVFWQSAKGLFPGRFFYRWNRLKATVGTCLYLISKGLGDTLPVRYNCKRDVVFVTVQALHTSPSLTAL</sequence>
<organism evidence="4 5">
    <name type="scientific">Hymenobacter citatus</name>
    <dbReference type="NCBI Taxonomy" id="2763506"/>
    <lineage>
        <taxon>Bacteria</taxon>
        <taxon>Pseudomonadati</taxon>
        <taxon>Bacteroidota</taxon>
        <taxon>Cytophagia</taxon>
        <taxon>Cytophagales</taxon>
        <taxon>Hymenobacteraceae</taxon>
        <taxon>Hymenobacter</taxon>
    </lineage>
</organism>
<evidence type="ECO:0000313" key="4">
    <source>
        <dbReference type="EMBL" id="MBC6611439.1"/>
    </source>
</evidence>
<dbReference type="InterPro" id="IPR029052">
    <property type="entry name" value="Metallo-depent_PP-like"/>
</dbReference>
<dbReference type="SUPFAM" id="SSF56300">
    <property type="entry name" value="Metallo-dependent phosphatases"/>
    <property type="match status" value="1"/>
</dbReference>
<dbReference type="PANTHER" id="PTHR31302:SF31">
    <property type="entry name" value="PHOSPHODIESTERASE YAEI"/>
    <property type="match status" value="1"/>
</dbReference>
<dbReference type="InterPro" id="IPR051158">
    <property type="entry name" value="Metallophosphoesterase_sf"/>
</dbReference>
<accession>A0ABR7MK36</accession>
<keyword evidence="1" id="KW-0479">Metal-binding</keyword>
<evidence type="ECO:0000259" key="3">
    <source>
        <dbReference type="Pfam" id="PF00149"/>
    </source>
</evidence>
<dbReference type="Pfam" id="PF00149">
    <property type="entry name" value="Metallophos"/>
    <property type="match status" value="1"/>
</dbReference>
<keyword evidence="5" id="KW-1185">Reference proteome</keyword>
<dbReference type="Proteomes" id="UP000622017">
    <property type="component" value="Unassembled WGS sequence"/>
</dbReference>
<evidence type="ECO:0000256" key="2">
    <source>
        <dbReference type="ARBA" id="ARBA00022801"/>
    </source>
</evidence>
<dbReference type="RefSeq" id="WP_187319723.1">
    <property type="nucleotide sequence ID" value="NZ_JACSCY010000007.1"/>
</dbReference>
<name>A0ABR7MK36_9BACT</name>
<dbReference type="InterPro" id="IPR004843">
    <property type="entry name" value="Calcineurin-like_PHP"/>
</dbReference>
<comment type="caution">
    <text evidence="4">The sequence shown here is derived from an EMBL/GenBank/DDBJ whole genome shotgun (WGS) entry which is preliminary data.</text>
</comment>
<dbReference type="Gene3D" id="3.60.21.10">
    <property type="match status" value="1"/>
</dbReference>
<dbReference type="PANTHER" id="PTHR31302">
    <property type="entry name" value="TRANSMEMBRANE PROTEIN WITH METALLOPHOSPHOESTERASE DOMAIN-RELATED"/>
    <property type="match status" value="1"/>
</dbReference>
<gene>
    <name evidence="4" type="ORF">H8B15_10920</name>
</gene>
<evidence type="ECO:0000256" key="1">
    <source>
        <dbReference type="ARBA" id="ARBA00022723"/>
    </source>
</evidence>
<proteinExistence type="predicted"/>
<dbReference type="EMBL" id="JACSCY010000007">
    <property type="protein sequence ID" value="MBC6611439.1"/>
    <property type="molecule type" value="Genomic_DNA"/>
</dbReference>